<evidence type="ECO:0000256" key="8">
    <source>
        <dbReference type="ARBA" id="ARBA00024363"/>
    </source>
</evidence>
<dbReference type="Pfam" id="PF00664">
    <property type="entry name" value="ABC_membrane"/>
    <property type="match status" value="1"/>
</dbReference>
<evidence type="ECO:0000256" key="4">
    <source>
        <dbReference type="ARBA" id="ARBA00022741"/>
    </source>
</evidence>
<dbReference type="InterPro" id="IPR039421">
    <property type="entry name" value="Type_1_exporter"/>
</dbReference>
<dbReference type="GO" id="GO:0005524">
    <property type="term" value="F:ATP binding"/>
    <property type="evidence" value="ECO:0007669"/>
    <property type="project" value="UniProtKB-KW"/>
</dbReference>
<feature type="transmembrane region" description="Helical" evidence="9">
    <location>
        <begin position="148"/>
        <end position="169"/>
    </location>
</feature>
<dbReference type="GO" id="GO:0005743">
    <property type="term" value="C:mitochondrial inner membrane"/>
    <property type="evidence" value="ECO:0007669"/>
    <property type="project" value="TreeGrafter"/>
</dbReference>
<evidence type="ECO:0000256" key="6">
    <source>
        <dbReference type="ARBA" id="ARBA00022989"/>
    </source>
</evidence>
<accession>D2UYC4</accession>
<keyword evidence="2" id="KW-0813">Transport</keyword>
<comment type="similarity">
    <text evidence="8">Belongs to the ABC transporter superfamily. ABCB family. Heavy Metal importer (TC 3.A.1.210) subfamily.</text>
</comment>
<evidence type="ECO:0000256" key="9">
    <source>
        <dbReference type="SAM" id="Phobius"/>
    </source>
</evidence>
<dbReference type="Pfam" id="PF00005">
    <property type="entry name" value="ABC_tran"/>
    <property type="match status" value="1"/>
</dbReference>
<dbReference type="Proteomes" id="UP000006671">
    <property type="component" value="Unassembled WGS sequence"/>
</dbReference>
<dbReference type="OMA" id="VFHIIPI"/>
<dbReference type="VEuPathDB" id="AmoebaDB:NAEGRDRAFT_60150"/>
<dbReference type="EMBL" id="GG738845">
    <property type="protein sequence ID" value="EFC50451.1"/>
    <property type="molecule type" value="Genomic_DNA"/>
</dbReference>
<dbReference type="InParanoid" id="D2UYC4"/>
<dbReference type="Gene3D" id="1.20.1560.10">
    <property type="entry name" value="ABC transporter type 1, transmembrane domain"/>
    <property type="match status" value="1"/>
</dbReference>
<reference evidence="12 13" key="1">
    <citation type="journal article" date="2010" name="Cell">
        <title>The genome of Naegleria gruberi illuminates early eukaryotic versatility.</title>
        <authorList>
            <person name="Fritz-Laylin L.K."/>
            <person name="Prochnik S.E."/>
            <person name="Ginger M.L."/>
            <person name="Dacks J.B."/>
            <person name="Carpenter M.L."/>
            <person name="Field M.C."/>
            <person name="Kuo A."/>
            <person name="Paredez A."/>
            <person name="Chapman J."/>
            <person name="Pham J."/>
            <person name="Shu S."/>
            <person name="Neupane R."/>
            <person name="Cipriano M."/>
            <person name="Mancuso J."/>
            <person name="Tu H."/>
            <person name="Salamov A."/>
            <person name="Lindquist E."/>
            <person name="Shapiro H."/>
            <person name="Lucas S."/>
            <person name="Grigoriev I.V."/>
            <person name="Cande W.Z."/>
            <person name="Fulton C."/>
            <person name="Rokhsar D.S."/>
            <person name="Dawson S.C."/>
        </authorList>
    </citation>
    <scope>NUCLEOTIDE SEQUENCE [LARGE SCALE GENOMIC DNA]</scope>
    <source>
        <strain evidence="12 13">NEG-M</strain>
    </source>
</reference>
<keyword evidence="6 9" id="KW-1133">Transmembrane helix</keyword>
<evidence type="ECO:0000256" key="7">
    <source>
        <dbReference type="ARBA" id="ARBA00023136"/>
    </source>
</evidence>
<dbReference type="PROSITE" id="PS50929">
    <property type="entry name" value="ABC_TM1F"/>
    <property type="match status" value="1"/>
</dbReference>
<dbReference type="GO" id="GO:0016887">
    <property type="term" value="F:ATP hydrolysis activity"/>
    <property type="evidence" value="ECO:0007669"/>
    <property type="project" value="InterPro"/>
</dbReference>
<dbReference type="InterPro" id="IPR036640">
    <property type="entry name" value="ABC1_TM_sf"/>
</dbReference>
<dbReference type="eggNOG" id="KOG0057">
    <property type="taxonomic scope" value="Eukaryota"/>
</dbReference>
<dbReference type="Gene3D" id="3.40.50.300">
    <property type="entry name" value="P-loop containing nucleotide triphosphate hydrolases"/>
    <property type="match status" value="1"/>
</dbReference>
<dbReference type="GO" id="GO:0140359">
    <property type="term" value="F:ABC-type transporter activity"/>
    <property type="evidence" value="ECO:0007669"/>
    <property type="project" value="InterPro"/>
</dbReference>
<feature type="domain" description="ABC transporter" evidence="10">
    <location>
        <begin position="327"/>
        <end position="562"/>
    </location>
</feature>
<dbReference type="PANTHER" id="PTHR24221">
    <property type="entry name" value="ATP-BINDING CASSETTE SUB-FAMILY B"/>
    <property type="match status" value="1"/>
</dbReference>
<dbReference type="GO" id="GO:0006879">
    <property type="term" value="P:intracellular iron ion homeostasis"/>
    <property type="evidence" value="ECO:0007669"/>
    <property type="project" value="TreeGrafter"/>
</dbReference>
<dbReference type="PANTHER" id="PTHR24221:SF402">
    <property type="entry name" value="IRON-SULFUR CLUSTERS TRANSPORTER ABCB7, MITOCHONDRIAL"/>
    <property type="match status" value="1"/>
</dbReference>
<protein>
    <submittedName>
        <fullName evidence="12">Predicted protein</fullName>
    </submittedName>
</protein>
<evidence type="ECO:0000259" key="11">
    <source>
        <dbReference type="PROSITE" id="PS50929"/>
    </source>
</evidence>
<feature type="transmembrane region" description="Helical" evidence="9">
    <location>
        <begin position="117"/>
        <end position="142"/>
    </location>
</feature>
<dbReference type="InterPro" id="IPR003593">
    <property type="entry name" value="AAA+_ATPase"/>
</dbReference>
<dbReference type="KEGG" id="ngr:NAEGRDRAFT_60150"/>
<dbReference type="FunCoup" id="D2UYC4">
    <property type="interactions" value="320"/>
</dbReference>
<dbReference type="CDD" id="cd18582">
    <property type="entry name" value="ABC_6TM_ATM1_ABCB7"/>
    <property type="match status" value="1"/>
</dbReference>
<evidence type="ECO:0000313" key="13">
    <source>
        <dbReference type="Proteomes" id="UP000006671"/>
    </source>
</evidence>
<keyword evidence="3 9" id="KW-0812">Transmembrane</keyword>
<evidence type="ECO:0000259" key="10">
    <source>
        <dbReference type="PROSITE" id="PS50893"/>
    </source>
</evidence>
<dbReference type="GeneID" id="8859091"/>
<evidence type="ECO:0000256" key="1">
    <source>
        <dbReference type="ARBA" id="ARBA00004225"/>
    </source>
</evidence>
<dbReference type="STRING" id="5762.D2UYC4"/>
<feature type="domain" description="ABC transmembrane type-1" evidence="11">
    <location>
        <begin position="1"/>
        <end position="291"/>
    </location>
</feature>
<dbReference type="SUPFAM" id="SSF90123">
    <property type="entry name" value="ABC transporter transmembrane region"/>
    <property type="match status" value="1"/>
</dbReference>
<dbReference type="OrthoDB" id="6500128at2759"/>
<dbReference type="PROSITE" id="PS50893">
    <property type="entry name" value="ABC_TRANSPORTER_2"/>
    <property type="match status" value="1"/>
</dbReference>
<keyword evidence="4" id="KW-0547">Nucleotide-binding</keyword>
<keyword evidence="7 9" id="KW-0472">Membrane</keyword>
<evidence type="ECO:0000256" key="3">
    <source>
        <dbReference type="ARBA" id="ARBA00022692"/>
    </source>
</evidence>
<organism evidence="13">
    <name type="scientific">Naegleria gruberi</name>
    <name type="common">Amoeba</name>
    <dbReference type="NCBI Taxonomy" id="5762"/>
    <lineage>
        <taxon>Eukaryota</taxon>
        <taxon>Discoba</taxon>
        <taxon>Heterolobosea</taxon>
        <taxon>Tetramitia</taxon>
        <taxon>Eutetramitia</taxon>
        <taxon>Vahlkampfiidae</taxon>
        <taxon>Naegleria</taxon>
    </lineage>
</organism>
<keyword evidence="13" id="KW-1185">Reference proteome</keyword>
<feature type="transmembrane region" description="Helical" evidence="9">
    <location>
        <begin position="225"/>
        <end position="249"/>
    </location>
</feature>
<dbReference type="AlphaFoldDB" id="D2UYC4"/>
<evidence type="ECO:0000256" key="2">
    <source>
        <dbReference type="ARBA" id="ARBA00022448"/>
    </source>
</evidence>
<dbReference type="InterPro" id="IPR027417">
    <property type="entry name" value="P-loop_NTPase"/>
</dbReference>
<dbReference type="SMART" id="SM00382">
    <property type="entry name" value="AAA"/>
    <property type="match status" value="1"/>
</dbReference>
<proteinExistence type="inferred from homology"/>
<name>D2UYC4_NAEGR</name>
<sequence length="566" mass="63058">MGLLIGAKIFNVSVPFFFKRAVDSFGPATETIIQDPAVFMTMGPISMIIGYGIAKTLSSLFTELRGAVFAKVTQASIRLISLGVFSKLLNMDLNFHLQRKTGALTSTMDRGKRGINFLMTSLLFNIVPTMLELSIVTAIFYINYGPSFALTALGSVTLYAAWTITVTQWRTKIRKQMNKAENEASGKVVDSLINYETVKYFQNEKYESEKYDEHLKKYEQTSLSIASSLSALNFGQTFIFSCALTYIMYITANKITTGELTVGDLVMVNTLLFQLSIPLNFLGTMYRETSQAITDIENLFTLLDSKNDTQDSSDKELIIGGPTDTEIEFRNVSFYYDPNRKILDNVSFKVKAGTTMGICGPSGSGKSTILKLIYRFYDPTEGQIFINGQDIKTVSLESLRKHIGVIPQDCVLFNDTLRHNIEYGRLGCSEEDIKMAASKAKLSEIIERLPKGLETPVGERGLKLSGGEKQRTAIARAILKSPKILCCDESTSSLDSNTEKEIMKSIEELFGKTTSIMIAHRLSTIQRADQIIVLNNTGSIAECGSHEELISKHEGIYVEMWKRQVH</sequence>
<comment type="subcellular location">
    <subcellularLocation>
        <location evidence="1">Mitochondrion membrane</location>
        <topology evidence="1">Multi-pass membrane protein</topology>
    </subcellularLocation>
</comment>
<dbReference type="InterPro" id="IPR003439">
    <property type="entry name" value="ABC_transporter-like_ATP-bd"/>
</dbReference>
<gene>
    <name evidence="12" type="ORF">NAEGRDRAFT_60150</name>
</gene>
<dbReference type="FunFam" id="3.40.50.300:FF:000287">
    <property type="entry name" value="Multidrug ABC transporter ATP-binding protein"/>
    <property type="match status" value="1"/>
</dbReference>
<keyword evidence="5" id="KW-0067">ATP-binding</keyword>
<dbReference type="RefSeq" id="XP_002683195.1">
    <property type="nucleotide sequence ID" value="XM_002683149.1"/>
</dbReference>
<evidence type="ECO:0000256" key="5">
    <source>
        <dbReference type="ARBA" id="ARBA00022840"/>
    </source>
</evidence>
<dbReference type="SUPFAM" id="SSF52540">
    <property type="entry name" value="P-loop containing nucleoside triphosphate hydrolases"/>
    <property type="match status" value="1"/>
</dbReference>
<dbReference type="InterPro" id="IPR011527">
    <property type="entry name" value="ABC1_TM_dom"/>
</dbReference>
<evidence type="ECO:0000313" key="12">
    <source>
        <dbReference type="EMBL" id="EFC50451.1"/>
    </source>
</evidence>